<gene>
    <name evidence="2" type="ORF">H6G81_16820</name>
</gene>
<dbReference type="PANTHER" id="PTHR34107">
    <property type="entry name" value="SLL0198 PROTEIN-RELATED"/>
    <property type="match status" value="1"/>
</dbReference>
<keyword evidence="2" id="KW-0540">Nuclease</keyword>
<sequence>MTDITVNFNSIIRLTDDDFYQLCRKNPDVKFERNAKGELLIMSPTGGETGNCNVEIATDFVIWNRQAKLGVCFDSSTCFKLPNGANRSPDVSWIRQDRWDALTPEQQEKFPPIAPDFVLELMSPTDRLPETQSKMQEYIDNQVKLGWLINRKTRQVEIYRQGHPPEILESPKTLSGEDVLPGFILDMQIIWK</sequence>
<dbReference type="PANTHER" id="PTHR34107:SF6">
    <property type="entry name" value="SLR0981 PROTEIN"/>
    <property type="match status" value="1"/>
</dbReference>
<proteinExistence type="predicted"/>
<accession>A0ABR8GSP3</accession>
<dbReference type="RefSeq" id="WP_029633515.1">
    <property type="nucleotide sequence ID" value="NZ_JACJTA010000035.1"/>
</dbReference>
<evidence type="ECO:0000259" key="1">
    <source>
        <dbReference type="Pfam" id="PF05685"/>
    </source>
</evidence>
<evidence type="ECO:0000313" key="3">
    <source>
        <dbReference type="Proteomes" id="UP000660380"/>
    </source>
</evidence>
<keyword evidence="2" id="KW-0255">Endonuclease</keyword>
<dbReference type="GO" id="GO:0004519">
    <property type="term" value="F:endonuclease activity"/>
    <property type="evidence" value="ECO:0007669"/>
    <property type="project" value="UniProtKB-KW"/>
</dbReference>
<dbReference type="Pfam" id="PF05685">
    <property type="entry name" value="Uma2"/>
    <property type="match status" value="1"/>
</dbReference>
<name>A0ABR8GSP3_9CYAN</name>
<keyword evidence="3" id="KW-1185">Reference proteome</keyword>
<keyword evidence="2" id="KW-0378">Hydrolase</keyword>
<dbReference type="Gene3D" id="3.90.1570.10">
    <property type="entry name" value="tt1808, chain A"/>
    <property type="match status" value="1"/>
</dbReference>
<dbReference type="EMBL" id="JACJTA010000035">
    <property type="protein sequence ID" value="MBD2606143.1"/>
    <property type="molecule type" value="Genomic_DNA"/>
</dbReference>
<dbReference type="SUPFAM" id="SSF52980">
    <property type="entry name" value="Restriction endonuclease-like"/>
    <property type="match status" value="1"/>
</dbReference>
<dbReference type="Proteomes" id="UP000660380">
    <property type="component" value="Unassembled WGS sequence"/>
</dbReference>
<dbReference type="InterPro" id="IPR011335">
    <property type="entry name" value="Restrct_endonuc-II-like"/>
</dbReference>
<reference evidence="2 3" key="1">
    <citation type="journal article" date="2020" name="ISME J.">
        <title>Comparative genomics reveals insights into cyanobacterial evolution and habitat adaptation.</title>
        <authorList>
            <person name="Chen M.Y."/>
            <person name="Teng W.K."/>
            <person name="Zhao L."/>
            <person name="Hu C.X."/>
            <person name="Zhou Y.K."/>
            <person name="Han B.P."/>
            <person name="Song L.R."/>
            <person name="Shu W.S."/>
        </authorList>
    </citation>
    <scope>NUCLEOTIDE SEQUENCE [LARGE SCALE GENOMIC DNA]</scope>
    <source>
        <strain evidence="2 3">FACHB-248</strain>
    </source>
</reference>
<feature type="domain" description="Putative restriction endonuclease" evidence="1">
    <location>
        <begin position="17"/>
        <end position="188"/>
    </location>
</feature>
<evidence type="ECO:0000313" key="2">
    <source>
        <dbReference type="EMBL" id="MBD2606143.1"/>
    </source>
</evidence>
<dbReference type="CDD" id="cd06260">
    <property type="entry name" value="DUF820-like"/>
    <property type="match status" value="1"/>
</dbReference>
<dbReference type="InterPro" id="IPR008538">
    <property type="entry name" value="Uma2"/>
</dbReference>
<comment type="caution">
    <text evidence="2">The sequence shown here is derived from an EMBL/GenBank/DDBJ whole genome shotgun (WGS) entry which is preliminary data.</text>
</comment>
<protein>
    <submittedName>
        <fullName evidence="2">Uma2 family endonuclease</fullName>
    </submittedName>
</protein>
<dbReference type="InterPro" id="IPR012296">
    <property type="entry name" value="Nuclease_put_TT1808"/>
</dbReference>
<organism evidence="2 3">
    <name type="scientific">Scytonema hofmannii FACHB-248</name>
    <dbReference type="NCBI Taxonomy" id="1842502"/>
    <lineage>
        <taxon>Bacteria</taxon>
        <taxon>Bacillati</taxon>
        <taxon>Cyanobacteriota</taxon>
        <taxon>Cyanophyceae</taxon>
        <taxon>Nostocales</taxon>
        <taxon>Scytonemataceae</taxon>
        <taxon>Scytonema</taxon>
    </lineage>
</organism>